<proteinExistence type="predicted"/>
<dbReference type="Proteomes" id="UP000032452">
    <property type="component" value="Unassembled WGS sequence"/>
</dbReference>
<evidence type="ECO:0000313" key="1">
    <source>
        <dbReference type="EMBL" id="KJH70769.1"/>
    </source>
</evidence>
<dbReference type="EMBL" id="JYON01000018">
    <property type="protein sequence ID" value="KJH70769.1"/>
    <property type="molecule type" value="Genomic_DNA"/>
</dbReference>
<organism evidence="1 2">
    <name type="scientific">Aliterella atlantica CENA595</name>
    <dbReference type="NCBI Taxonomy" id="1618023"/>
    <lineage>
        <taxon>Bacteria</taxon>
        <taxon>Bacillati</taxon>
        <taxon>Cyanobacteriota</taxon>
        <taxon>Cyanophyceae</taxon>
        <taxon>Chroococcidiopsidales</taxon>
        <taxon>Aliterellaceae</taxon>
        <taxon>Aliterella</taxon>
    </lineage>
</organism>
<sequence>MEPTESQYLIVNALQTLGLLDYDFYDQDRGEWYIATPSSVLPISMVLQNGDIVPTNWTIQT</sequence>
<dbReference type="OrthoDB" id="488904at2"/>
<accession>A0A0D8ZQM2</accession>
<dbReference type="STRING" id="1618023.UH38_16185"/>
<keyword evidence="2" id="KW-1185">Reference proteome</keyword>
<name>A0A0D8ZQM2_9CYAN</name>
<dbReference type="AlphaFoldDB" id="A0A0D8ZQM2"/>
<reference evidence="1 2" key="1">
    <citation type="submission" date="2015-02" db="EMBL/GenBank/DDBJ databases">
        <title>Draft genome of a novel marine cyanobacterium (Chroococcales) isolated from South Atlantic Ocean.</title>
        <authorList>
            <person name="Rigonato J."/>
            <person name="Alvarenga D.O."/>
            <person name="Branco L.H."/>
            <person name="Varani A.M."/>
            <person name="Brandini F.P."/>
            <person name="Fiore M.F."/>
        </authorList>
    </citation>
    <scope>NUCLEOTIDE SEQUENCE [LARGE SCALE GENOMIC DNA]</scope>
    <source>
        <strain evidence="1 2">CENA595</strain>
    </source>
</reference>
<protein>
    <submittedName>
        <fullName evidence="1">Uncharacterized protein</fullName>
    </submittedName>
</protein>
<comment type="caution">
    <text evidence="1">The sequence shown here is derived from an EMBL/GenBank/DDBJ whole genome shotgun (WGS) entry which is preliminary data.</text>
</comment>
<evidence type="ECO:0000313" key="2">
    <source>
        <dbReference type="Proteomes" id="UP000032452"/>
    </source>
</evidence>
<gene>
    <name evidence="1" type="ORF">UH38_16185</name>
</gene>
<dbReference type="RefSeq" id="WP_045055714.1">
    <property type="nucleotide sequence ID" value="NZ_CAWMDP010000005.1"/>
</dbReference>